<organism evidence="3 4">
    <name type="scientific">Lichtheimia corymbifera JMRC:FSU:9682</name>
    <dbReference type="NCBI Taxonomy" id="1263082"/>
    <lineage>
        <taxon>Eukaryota</taxon>
        <taxon>Fungi</taxon>
        <taxon>Fungi incertae sedis</taxon>
        <taxon>Mucoromycota</taxon>
        <taxon>Mucoromycotina</taxon>
        <taxon>Mucoromycetes</taxon>
        <taxon>Mucorales</taxon>
        <taxon>Lichtheimiaceae</taxon>
        <taxon>Lichtheimia</taxon>
    </lineage>
</organism>
<proteinExistence type="predicted"/>
<comment type="caution">
    <text evidence="3">The sequence shown here is derived from an EMBL/GenBank/DDBJ whole genome shotgun (WGS) entry which is preliminary data.</text>
</comment>
<protein>
    <submittedName>
        <fullName evidence="3">Uncharacterized protein</fullName>
    </submittedName>
</protein>
<feature type="compositionally biased region" description="Low complexity" evidence="2">
    <location>
        <begin position="407"/>
        <end position="416"/>
    </location>
</feature>
<reference evidence="3" key="1">
    <citation type="submission" date="2013-08" db="EMBL/GenBank/DDBJ databases">
        <title>Gene expansion shapes genome architecture in the human pathogen Lichtheimia corymbifera: an evolutionary genomics analysis in the ancient terrestrial Mucorales (Mucoromycotina).</title>
        <authorList>
            <person name="Schwartze V.U."/>
            <person name="Winter S."/>
            <person name="Shelest E."/>
            <person name="Marcet-Houben M."/>
            <person name="Horn F."/>
            <person name="Wehner S."/>
            <person name="Hoffmann K."/>
            <person name="Riege K."/>
            <person name="Sammeth M."/>
            <person name="Nowrousian M."/>
            <person name="Valiante V."/>
            <person name="Linde J."/>
            <person name="Jacobsen I.D."/>
            <person name="Marz M."/>
            <person name="Brakhage A.A."/>
            <person name="Gabaldon T."/>
            <person name="Bocker S."/>
            <person name="Voigt K."/>
        </authorList>
    </citation>
    <scope>NUCLEOTIDE SEQUENCE [LARGE SCALE GENOMIC DNA]</scope>
    <source>
        <strain evidence="3">FSU 9682</strain>
    </source>
</reference>
<evidence type="ECO:0000313" key="3">
    <source>
        <dbReference type="EMBL" id="CDH53608.1"/>
    </source>
</evidence>
<evidence type="ECO:0000313" key="4">
    <source>
        <dbReference type="Proteomes" id="UP000027586"/>
    </source>
</evidence>
<dbReference type="AlphaFoldDB" id="A0A068RTW1"/>
<name>A0A068RTW1_9FUNG</name>
<keyword evidence="1" id="KW-0175">Coiled coil</keyword>
<feature type="compositionally biased region" description="Polar residues" evidence="2">
    <location>
        <begin position="38"/>
        <end position="50"/>
    </location>
</feature>
<dbReference type="VEuPathDB" id="FungiDB:LCOR_04946.1"/>
<dbReference type="Proteomes" id="UP000027586">
    <property type="component" value="Unassembled WGS sequence"/>
</dbReference>
<keyword evidence="4" id="KW-1185">Reference proteome</keyword>
<feature type="coiled-coil region" evidence="1">
    <location>
        <begin position="316"/>
        <end position="343"/>
    </location>
</feature>
<dbReference type="OrthoDB" id="2252112at2759"/>
<dbReference type="STRING" id="1263082.A0A068RTW1"/>
<sequence>MAIKKLFSKINNHRSSKTGITTTHHRDNEKCEIAVPSHPSSLMDSASSPDMRNKKKKSSSTKKWRKKFSLPSGSSWTTYANNNNSNNPRRRNSLVAFTPSGSLPCFRAGSTTDPTTVTTSSASFADNDYNDVDELPLPQRPFSCSTVIMPDILHALRSNDKDQHEDNYNEHEEQLMTVDESSSFASRYCIASSSKFQQSSICSAVGQQHVVSPSMHAAPSCSSAPASSIDSKTAAPNTSTTSTPPETCYKSVTHNEKIELTPPFLPSSPPPSTTDLAAIASVDHPSQQDVLAHGISKSSAMIAKLQVDKTITEMRLAQSTRSLQGAMQEIKFLKNRIKYLETQDVEAEDLLRMHTRAQLGLIEYLEGEDDLAIALERFKRQLMESDEEQSSQHHHQQPQQKDNDPVPSSASPQQSSLPTRKEADRDNPY</sequence>
<feature type="compositionally biased region" description="Basic residues" evidence="2">
    <location>
        <begin position="53"/>
        <end position="68"/>
    </location>
</feature>
<feature type="region of interest" description="Disordered" evidence="2">
    <location>
        <begin position="35"/>
        <end position="69"/>
    </location>
</feature>
<accession>A0A068RTW1</accession>
<gene>
    <name evidence="3" type="ORF">LCOR_04946.1</name>
</gene>
<evidence type="ECO:0000256" key="2">
    <source>
        <dbReference type="SAM" id="MobiDB-lite"/>
    </source>
</evidence>
<feature type="region of interest" description="Disordered" evidence="2">
    <location>
        <begin position="382"/>
        <end position="429"/>
    </location>
</feature>
<evidence type="ECO:0000256" key="1">
    <source>
        <dbReference type="SAM" id="Coils"/>
    </source>
</evidence>
<feature type="region of interest" description="Disordered" evidence="2">
    <location>
        <begin position="215"/>
        <end position="249"/>
    </location>
</feature>
<feature type="compositionally biased region" description="Basic and acidic residues" evidence="2">
    <location>
        <begin position="419"/>
        <end position="429"/>
    </location>
</feature>
<feature type="compositionally biased region" description="Low complexity" evidence="2">
    <location>
        <begin position="215"/>
        <end position="247"/>
    </location>
</feature>
<dbReference type="EMBL" id="CBTN010000018">
    <property type="protein sequence ID" value="CDH53608.1"/>
    <property type="molecule type" value="Genomic_DNA"/>
</dbReference>